<feature type="compositionally biased region" description="Polar residues" evidence="1">
    <location>
        <begin position="11"/>
        <end position="22"/>
    </location>
</feature>
<evidence type="ECO:0000313" key="2">
    <source>
        <dbReference type="EMBL" id="KIO14898.1"/>
    </source>
</evidence>
<feature type="compositionally biased region" description="Polar residues" evidence="1">
    <location>
        <begin position="88"/>
        <end position="104"/>
    </location>
</feature>
<feature type="compositionally biased region" description="Polar residues" evidence="1">
    <location>
        <begin position="124"/>
        <end position="137"/>
    </location>
</feature>
<reference evidence="2 3" key="1">
    <citation type="submission" date="2014-04" db="EMBL/GenBank/DDBJ databases">
        <authorList>
            <consortium name="DOE Joint Genome Institute"/>
            <person name="Kuo A."/>
            <person name="Kohler A."/>
            <person name="Costa M.D."/>
            <person name="Nagy L.G."/>
            <person name="Floudas D."/>
            <person name="Copeland A."/>
            <person name="Barry K.W."/>
            <person name="Cichocki N."/>
            <person name="Veneault-Fourrey C."/>
            <person name="LaButti K."/>
            <person name="Lindquist E.A."/>
            <person name="Lipzen A."/>
            <person name="Lundell T."/>
            <person name="Morin E."/>
            <person name="Murat C."/>
            <person name="Sun H."/>
            <person name="Tunlid A."/>
            <person name="Henrissat B."/>
            <person name="Grigoriev I.V."/>
            <person name="Hibbett D.S."/>
            <person name="Martin F."/>
            <person name="Nordberg H.P."/>
            <person name="Cantor M.N."/>
            <person name="Hua S.X."/>
        </authorList>
    </citation>
    <scope>NUCLEOTIDE SEQUENCE [LARGE SCALE GENOMIC DNA]</scope>
    <source>
        <strain evidence="2 3">Marx 270</strain>
    </source>
</reference>
<organism evidence="2 3">
    <name type="scientific">Pisolithus tinctorius Marx 270</name>
    <dbReference type="NCBI Taxonomy" id="870435"/>
    <lineage>
        <taxon>Eukaryota</taxon>
        <taxon>Fungi</taxon>
        <taxon>Dikarya</taxon>
        <taxon>Basidiomycota</taxon>
        <taxon>Agaricomycotina</taxon>
        <taxon>Agaricomycetes</taxon>
        <taxon>Agaricomycetidae</taxon>
        <taxon>Boletales</taxon>
        <taxon>Sclerodermatineae</taxon>
        <taxon>Pisolithaceae</taxon>
        <taxon>Pisolithus</taxon>
    </lineage>
</organism>
<name>A0A0C3K0J1_PISTI</name>
<feature type="region of interest" description="Disordered" evidence="1">
    <location>
        <begin position="1"/>
        <end position="73"/>
    </location>
</feature>
<feature type="compositionally biased region" description="Low complexity" evidence="1">
    <location>
        <begin position="105"/>
        <end position="123"/>
    </location>
</feature>
<feature type="compositionally biased region" description="Polar residues" evidence="1">
    <location>
        <begin position="145"/>
        <end position="157"/>
    </location>
</feature>
<feature type="region of interest" description="Disordered" evidence="1">
    <location>
        <begin position="88"/>
        <end position="176"/>
    </location>
</feature>
<dbReference type="OrthoDB" id="3253876at2759"/>
<sequence>MYAANHYGPKSPSNPAQFSNNPFLDDPSNPYTRYPDITSPSSLQSPPPQIQQQQYSGQYPGQSPQFQNQSQFASASYTPQYINTPHQFISTTGAGFQPQPTSPFGQQTGSQQYGYTDGGQQYSNQGYPQQFTSSPSYLSEFDPYAQQQPASPNRSQLSGSSSGGGSKGPRGEQHPRDFLRSHKADLEAWDPYAWKQLINACEALKDAWIFRKQHAESTVRQYGGGSSGFFGGAPQGYGYNNNSHIEGWKQAMKEAESNVDTAAASVFQLQEVYSSYRQSGDVYSKRRVREATNAALTGLPDWPGPLS</sequence>
<accession>A0A0C3K0J1</accession>
<keyword evidence="3" id="KW-1185">Reference proteome</keyword>
<reference evidence="3" key="2">
    <citation type="submission" date="2015-01" db="EMBL/GenBank/DDBJ databases">
        <title>Evolutionary Origins and Diversification of the Mycorrhizal Mutualists.</title>
        <authorList>
            <consortium name="DOE Joint Genome Institute"/>
            <consortium name="Mycorrhizal Genomics Consortium"/>
            <person name="Kohler A."/>
            <person name="Kuo A."/>
            <person name="Nagy L.G."/>
            <person name="Floudas D."/>
            <person name="Copeland A."/>
            <person name="Barry K.W."/>
            <person name="Cichocki N."/>
            <person name="Veneault-Fourrey C."/>
            <person name="LaButti K."/>
            <person name="Lindquist E.A."/>
            <person name="Lipzen A."/>
            <person name="Lundell T."/>
            <person name="Morin E."/>
            <person name="Murat C."/>
            <person name="Riley R."/>
            <person name="Ohm R."/>
            <person name="Sun H."/>
            <person name="Tunlid A."/>
            <person name="Henrissat B."/>
            <person name="Grigoriev I.V."/>
            <person name="Hibbett D.S."/>
            <person name="Martin F."/>
        </authorList>
    </citation>
    <scope>NUCLEOTIDE SEQUENCE [LARGE SCALE GENOMIC DNA]</scope>
    <source>
        <strain evidence="3">Marx 270</strain>
    </source>
</reference>
<protein>
    <submittedName>
        <fullName evidence="2">Uncharacterized protein</fullName>
    </submittedName>
</protein>
<dbReference type="HOGENOM" id="CLU_077716_0_0_1"/>
<dbReference type="InParanoid" id="A0A0C3K0J1"/>
<proteinExistence type="predicted"/>
<dbReference type="STRING" id="870435.A0A0C3K0J1"/>
<gene>
    <name evidence="2" type="ORF">M404DRAFT_11714</name>
</gene>
<dbReference type="EMBL" id="KN831944">
    <property type="protein sequence ID" value="KIO14898.1"/>
    <property type="molecule type" value="Genomic_DNA"/>
</dbReference>
<evidence type="ECO:0000313" key="3">
    <source>
        <dbReference type="Proteomes" id="UP000054217"/>
    </source>
</evidence>
<dbReference type="AlphaFoldDB" id="A0A0C3K0J1"/>
<evidence type="ECO:0000256" key="1">
    <source>
        <dbReference type="SAM" id="MobiDB-lite"/>
    </source>
</evidence>
<feature type="compositionally biased region" description="Low complexity" evidence="1">
    <location>
        <begin position="39"/>
        <end position="73"/>
    </location>
</feature>
<dbReference type="Proteomes" id="UP000054217">
    <property type="component" value="Unassembled WGS sequence"/>
</dbReference>